<protein>
    <submittedName>
        <fullName evidence="5">Perosamine synthetase</fullName>
    </submittedName>
</protein>
<dbReference type="GO" id="GO:0030170">
    <property type="term" value="F:pyridoxal phosphate binding"/>
    <property type="evidence" value="ECO:0007669"/>
    <property type="project" value="TreeGrafter"/>
</dbReference>
<dbReference type="PIRSF" id="PIRSF000390">
    <property type="entry name" value="PLP_StrS"/>
    <property type="match status" value="1"/>
</dbReference>
<dbReference type="InterPro" id="IPR000653">
    <property type="entry name" value="DegT/StrS_aminotransferase"/>
</dbReference>
<dbReference type="CDD" id="cd00616">
    <property type="entry name" value="AHBA_syn"/>
    <property type="match status" value="1"/>
</dbReference>
<gene>
    <name evidence="5" type="ORF">KB13_861</name>
</gene>
<evidence type="ECO:0000256" key="4">
    <source>
        <dbReference type="RuleBase" id="RU004508"/>
    </source>
</evidence>
<dbReference type="AlphaFoldDB" id="B6BTI3"/>
<keyword evidence="6" id="KW-1185">Reference proteome</keyword>
<dbReference type="InterPro" id="IPR015424">
    <property type="entry name" value="PyrdxlP-dep_Trfase"/>
</dbReference>
<name>B6BTI3_9PROT</name>
<dbReference type="GO" id="GO:0000271">
    <property type="term" value="P:polysaccharide biosynthetic process"/>
    <property type="evidence" value="ECO:0007669"/>
    <property type="project" value="TreeGrafter"/>
</dbReference>
<dbReference type="Pfam" id="PF01041">
    <property type="entry name" value="DegT_DnrJ_EryC1"/>
    <property type="match status" value="1"/>
</dbReference>
<feature type="active site" description="Proton acceptor" evidence="2">
    <location>
        <position position="183"/>
    </location>
</feature>
<accession>B6BTI3</accession>
<feature type="modified residue" description="N6-(pyridoxal phosphate)lysine" evidence="3">
    <location>
        <position position="183"/>
    </location>
</feature>
<dbReference type="GO" id="GO:0008483">
    <property type="term" value="F:transaminase activity"/>
    <property type="evidence" value="ECO:0007669"/>
    <property type="project" value="TreeGrafter"/>
</dbReference>
<sequence length="372" mass="41835">MKKISFAGPWITDKEVEYVTDATINGFYENYDGYAKKLENEITSYLGVKYSIATHCCTVALHMAALAIGLKDDDEVIVTDFSWVATAYAISYTGAKCVFVDIDPDSWCISAEAIEAAITNKTKAIMLVHSFGYPAQMDKIMSIAKKYNLKVIEDAAPALGSEFKGQKVGTFGDVGCFSFQGAKLTVSGEGGVFVTNDEEIYKKALLLSSMGRTDSNAVFWSDSLGYQYTIANLTAALALAQVERVDELIHKKREIFNWYYSGLKDVKGIKFIKEKEDVRSNYCYPSILLEDELNIDRDKLLDFLRDNNIHCRPGFPQMSKFPIYEQRFENKNAHKAWKRGVSLASAANLNREDINLVCKLIREFIELNEKSK</sequence>
<evidence type="ECO:0000313" key="5">
    <source>
        <dbReference type="EMBL" id="EDZ64729.1"/>
    </source>
</evidence>
<dbReference type="PANTHER" id="PTHR30244:SF34">
    <property type="entry name" value="DTDP-4-AMINO-4,6-DIDEOXYGALACTOSE TRANSAMINASE"/>
    <property type="match status" value="1"/>
</dbReference>
<evidence type="ECO:0000256" key="2">
    <source>
        <dbReference type="PIRSR" id="PIRSR000390-1"/>
    </source>
</evidence>
<evidence type="ECO:0000256" key="3">
    <source>
        <dbReference type="PIRSR" id="PIRSR000390-2"/>
    </source>
</evidence>
<dbReference type="Gene3D" id="3.40.640.10">
    <property type="entry name" value="Type I PLP-dependent aspartate aminotransferase-like (Major domain)"/>
    <property type="match status" value="1"/>
</dbReference>
<comment type="similarity">
    <text evidence="1 4">Belongs to the DegT/DnrJ/EryC1 family.</text>
</comment>
<dbReference type="InterPro" id="IPR015421">
    <property type="entry name" value="PyrdxlP-dep_Trfase_major"/>
</dbReference>
<dbReference type="eggNOG" id="COG0399">
    <property type="taxonomic scope" value="Bacteria"/>
</dbReference>
<keyword evidence="3 4" id="KW-0663">Pyridoxal phosphate</keyword>
<dbReference type="Proteomes" id="UP000004188">
    <property type="component" value="Unassembled WGS sequence"/>
</dbReference>
<dbReference type="STRING" id="314607.KB13_861"/>
<dbReference type="PANTHER" id="PTHR30244">
    <property type="entry name" value="TRANSAMINASE"/>
    <property type="match status" value="1"/>
</dbReference>
<dbReference type="Gene3D" id="3.90.1150.10">
    <property type="entry name" value="Aspartate Aminotransferase, domain 1"/>
    <property type="match status" value="1"/>
</dbReference>
<dbReference type="InterPro" id="IPR015422">
    <property type="entry name" value="PyrdxlP-dep_Trfase_small"/>
</dbReference>
<proteinExistence type="inferred from homology"/>
<reference evidence="6" key="1">
    <citation type="journal article" date="2012" name="Stand. Genomic Sci.">
        <title>Genome sequence of strain HIMB624, a cultured representative from the OM43 clade of marine Betaproteobacteria.</title>
        <authorList>
            <person name="Huggett M.J."/>
            <person name="Hayakawa D.H."/>
            <person name="Rappe M.S."/>
        </authorList>
    </citation>
    <scope>NUCLEOTIDE SEQUENCE [LARGE SCALE GENOMIC DNA]</scope>
    <source>
        <strain evidence="6">KB13</strain>
    </source>
</reference>
<organism evidence="5 6">
    <name type="scientific">beta proteobacterium KB13</name>
    <dbReference type="NCBI Taxonomy" id="314607"/>
    <lineage>
        <taxon>Bacteria</taxon>
        <taxon>Pseudomonadati</taxon>
        <taxon>Pseudomonadota</taxon>
        <taxon>Betaproteobacteria</taxon>
        <taxon>Nitrosomonadales</taxon>
        <taxon>OM43 clade</taxon>
    </lineage>
</organism>
<evidence type="ECO:0000256" key="1">
    <source>
        <dbReference type="ARBA" id="ARBA00037999"/>
    </source>
</evidence>
<dbReference type="SUPFAM" id="SSF53383">
    <property type="entry name" value="PLP-dependent transferases"/>
    <property type="match status" value="1"/>
</dbReference>
<evidence type="ECO:0000313" key="6">
    <source>
        <dbReference type="Proteomes" id="UP000004188"/>
    </source>
</evidence>
<dbReference type="HOGENOM" id="CLU_033332_2_4_4"/>
<dbReference type="EMBL" id="DS995299">
    <property type="protein sequence ID" value="EDZ64729.1"/>
    <property type="molecule type" value="Genomic_DNA"/>
</dbReference>